<evidence type="ECO:0000313" key="10">
    <source>
        <dbReference type="EMBL" id="MEE2525888.1"/>
    </source>
</evidence>
<evidence type="ECO:0000256" key="6">
    <source>
        <dbReference type="ARBA" id="ARBA00023306"/>
    </source>
</evidence>
<dbReference type="Gene3D" id="3.30.160.880">
    <property type="entry name" value="Cell division protein ZapA protomer, N-terminal domain"/>
    <property type="match status" value="1"/>
</dbReference>
<accession>A0ABU7LPP9</accession>
<keyword evidence="11" id="KW-1185">Reference proteome</keyword>
<dbReference type="Proteomes" id="UP001354971">
    <property type="component" value="Unassembled WGS sequence"/>
</dbReference>
<keyword evidence="5" id="KW-0717">Septation</keyword>
<dbReference type="InterPro" id="IPR007838">
    <property type="entry name" value="Cell_div_ZapA-like"/>
</dbReference>
<evidence type="ECO:0000256" key="8">
    <source>
        <dbReference type="ARBA" id="ARBA00026068"/>
    </source>
</evidence>
<organism evidence="10 11">
    <name type="scientific">Hyphobacterium lacteum</name>
    <dbReference type="NCBI Taxonomy" id="3116575"/>
    <lineage>
        <taxon>Bacteria</taxon>
        <taxon>Pseudomonadati</taxon>
        <taxon>Pseudomonadota</taxon>
        <taxon>Alphaproteobacteria</taxon>
        <taxon>Maricaulales</taxon>
        <taxon>Maricaulaceae</taxon>
        <taxon>Hyphobacterium</taxon>
    </lineage>
</organism>
<comment type="subcellular location">
    <subcellularLocation>
        <location evidence="1">Cytoplasm</location>
    </subcellularLocation>
</comment>
<dbReference type="GO" id="GO:0051301">
    <property type="term" value="P:cell division"/>
    <property type="evidence" value="ECO:0007669"/>
    <property type="project" value="UniProtKB-KW"/>
</dbReference>
<evidence type="ECO:0000256" key="2">
    <source>
        <dbReference type="ARBA" id="ARBA00015195"/>
    </source>
</evidence>
<evidence type="ECO:0000256" key="7">
    <source>
        <dbReference type="ARBA" id="ARBA00024910"/>
    </source>
</evidence>
<reference evidence="10 11" key="1">
    <citation type="submission" date="2024-01" db="EMBL/GenBank/DDBJ databases">
        <title>Hyphobacterium bacterium isolated from marine sediment.</title>
        <authorList>
            <person name="Zhao S."/>
        </authorList>
    </citation>
    <scope>NUCLEOTIDE SEQUENCE [LARGE SCALE GENOMIC DNA]</scope>
    <source>
        <strain evidence="11">HN65</strain>
    </source>
</reference>
<comment type="subunit">
    <text evidence="8">Homodimer. Interacts with FtsZ.</text>
</comment>
<proteinExistence type="predicted"/>
<evidence type="ECO:0000313" key="11">
    <source>
        <dbReference type="Proteomes" id="UP001354971"/>
    </source>
</evidence>
<dbReference type="PANTHER" id="PTHR34981">
    <property type="entry name" value="CELL DIVISION PROTEIN ZAPA"/>
    <property type="match status" value="1"/>
</dbReference>
<dbReference type="PANTHER" id="PTHR34981:SF1">
    <property type="entry name" value="CELL DIVISION PROTEIN ZAPA"/>
    <property type="match status" value="1"/>
</dbReference>
<dbReference type="EMBL" id="JAZDRP010000003">
    <property type="protein sequence ID" value="MEE2525888.1"/>
    <property type="molecule type" value="Genomic_DNA"/>
</dbReference>
<dbReference type="Pfam" id="PF05164">
    <property type="entry name" value="ZapA"/>
    <property type="match status" value="1"/>
</dbReference>
<dbReference type="InterPro" id="IPR042233">
    <property type="entry name" value="Cell_div_ZapA_N"/>
</dbReference>
<dbReference type="SUPFAM" id="SSF102829">
    <property type="entry name" value="Cell division protein ZapA-like"/>
    <property type="match status" value="1"/>
</dbReference>
<dbReference type="RefSeq" id="WP_330198547.1">
    <property type="nucleotide sequence ID" value="NZ_JAZDRP010000003.1"/>
</dbReference>
<evidence type="ECO:0000256" key="5">
    <source>
        <dbReference type="ARBA" id="ARBA00023210"/>
    </source>
</evidence>
<evidence type="ECO:0000256" key="4">
    <source>
        <dbReference type="ARBA" id="ARBA00022618"/>
    </source>
</evidence>
<sequence length="117" mass="12512">MGKVSVTLNGRAFTIGCEDGQESYLRDLARHLDNHVTDLSRQVGQIGELRLLLMASLVVVDELKTAQNRLEALESHLTRLKSEGGSAAPDETASDGLVEALNGISARLEALAADETP</sequence>
<dbReference type="InterPro" id="IPR036192">
    <property type="entry name" value="Cell_div_ZapA-like_sf"/>
</dbReference>
<comment type="function">
    <text evidence="7">Activator of cell division through the inhibition of FtsZ GTPase activity, therefore promoting FtsZ assembly into bundles of protofilaments necessary for the formation of the division Z ring. It is recruited early at mid-cell but it is not essential for cell division.</text>
</comment>
<name>A0ABU7LPP9_9PROT</name>
<evidence type="ECO:0000256" key="9">
    <source>
        <dbReference type="ARBA" id="ARBA00033158"/>
    </source>
</evidence>
<keyword evidence="6" id="KW-0131">Cell cycle</keyword>
<keyword evidence="4 10" id="KW-0132">Cell division</keyword>
<evidence type="ECO:0000256" key="3">
    <source>
        <dbReference type="ARBA" id="ARBA00022490"/>
    </source>
</evidence>
<comment type="caution">
    <text evidence="10">The sequence shown here is derived from an EMBL/GenBank/DDBJ whole genome shotgun (WGS) entry which is preliminary data.</text>
</comment>
<keyword evidence="3" id="KW-0963">Cytoplasm</keyword>
<protein>
    <recommendedName>
        <fullName evidence="2">Cell division protein ZapA</fullName>
    </recommendedName>
    <alternativeName>
        <fullName evidence="9">Z ring-associated protein ZapA</fullName>
    </alternativeName>
</protein>
<gene>
    <name evidence="10" type="ORF">V0U79_05880</name>
</gene>
<evidence type="ECO:0000256" key="1">
    <source>
        <dbReference type="ARBA" id="ARBA00004496"/>
    </source>
</evidence>